<dbReference type="SUPFAM" id="SSF55811">
    <property type="entry name" value="Nudix"/>
    <property type="match status" value="1"/>
</dbReference>
<protein>
    <submittedName>
        <fullName evidence="8">CoA pyrophosphatase</fullName>
    </submittedName>
</protein>
<evidence type="ECO:0000256" key="5">
    <source>
        <dbReference type="ARBA" id="ARBA00022842"/>
    </source>
</evidence>
<dbReference type="InterPro" id="IPR020084">
    <property type="entry name" value="NUDIX_hydrolase_CS"/>
</dbReference>
<evidence type="ECO:0000259" key="7">
    <source>
        <dbReference type="PROSITE" id="PS51462"/>
    </source>
</evidence>
<comment type="caution">
    <text evidence="8">The sequence shown here is derived from an EMBL/GenBank/DDBJ whole genome shotgun (WGS) entry which is preliminary data.</text>
</comment>
<dbReference type="CDD" id="cd03426">
    <property type="entry name" value="NUDIX_CoAse_Nudt7"/>
    <property type="match status" value="1"/>
</dbReference>
<keyword evidence="4" id="KW-0378">Hydrolase</keyword>
<dbReference type="EMBL" id="JAJJPB010000015">
    <property type="protein sequence ID" value="MCC9295583.1"/>
    <property type="molecule type" value="Genomic_DNA"/>
</dbReference>
<dbReference type="Proteomes" id="UP001165422">
    <property type="component" value="Unassembled WGS sequence"/>
</dbReference>
<dbReference type="PANTHER" id="PTHR12992">
    <property type="entry name" value="NUDIX HYDROLASE"/>
    <property type="match status" value="1"/>
</dbReference>
<feature type="domain" description="Nudix hydrolase" evidence="7">
    <location>
        <begin position="20"/>
        <end position="152"/>
    </location>
</feature>
<dbReference type="Pfam" id="PF00293">
    <property type="entry name" value="NUDIX"/>
    <property type="match status" value="1"/>
</dbReference>
<evidence type="ECO:0000256" key="3">
    <source>
        <dbReference type="ARBA" id="ARBA00022723"/>
    </source>
</evidence>
<keyword evidence="9" id="KW-1185">Reference proteome</keyword>
<evidence type="ECO:0000256" key="4">
    <source>
        <dbReference type="ARBA" id="ARBA00022801"/>
    </source>
</evidence>
<sequence>MIERIEHIFRGRKGKIMGDFSKSAVAIPLCEEEKRLDIIFEVRALNLKHQPGDICFPGGKMEKGETPQDTAVRETMEELNLKREDVEVIGEMDYVVTPYNFIMYPFVCKVSKKNIIPSKSEVDHIFKVPLEFFMENTPLVYEMPVVSKPGKKFPYKLVVNGKNYKFRSGKITEYFYQYREYVIWGFTAYIVKKFADMIKSNF</sequence>
<dbReference type="PANTHER" id="PTHR12992:SF11">
    <property type="entry name" value="MITOCHONDRIAL COENZYME A DIPHOSPHATASE NUDT8"/>
    <property type="match status" value="1"/>
</dbReference>
<keyword evidence="3" id="KW-0479">Metal-binding</keyword>
<dbReference type="Gene3D" id="3.90.79.10">
    <property type="entry name" value="Nucleoside Triphosphate Pyrophosphohydrolase"/>
    <property type="match status" value="1"/>
</dbReference>
<evidence type="ECO:0000313" key="8">
    <source>
        <dbReference type="EMBL" id="MCC9295583.1"/>
    </source>
</evidence>
<keyword evidence="6" id="KW-0464">Manganese</keyword>
<accession>A0ABS8N6Z5</accession>
<dbReference type="InterPro" id="IPR000086">
    <property type="entry name" value="NUDIX_hydrolase_dom"/>
</dbReference>
<evidence type="ECO:0000256" key="1">
    <source>
        <dbReference type="ARBA" id="ARBA00001936"/>
    </source>
</evidence>
<proteinExistence type="predicted"/>
<dbReference type="RefSeq" id="WP_150355673.1">
    <property type="nucleotide sequence ID" value="NZ_JAJJPB010000015.1"/>
</dbReference>
<evidence type="ECO:0000256" key="2">
    <source>
        <dbReference type="ARBA" id="ARBA00001946"/>
    </source>
</evidence>
<organism evidence="8 9">
    <name type="scientific">Clostridium aromativorans</name>
    <dbReference type="NCBI Taxonomy" id="2836848"/>
    <lineage>
        <taxon>Bacteria</taxon>
        <taxon>Bacillati</taxon>
        <taxon>Bacillota</taxon>
        <taxon>Clostridia</taxon>
        <taxon>Eubacteriales</taxon>
        <taxon>Clostridiaceae</taxon>
        <taxon>Clostridium</taxon>
    </lineage>
</organism>
<name>A0ABS8N6Z5_9CLOT</name>
<comment type="cofactor">
    <cofactor evidence="1">
        <name>Mn(2+)</name>
        <dbReference type="ChEBI" id="CHEBI:29035"/>
    </cofactor>
</comment>
<dbReference type="InterPro" id="IPR015797">
    <property type="entry name" value="NUDIX_hydrolase-like_dom_sf"/>
</dbReference>
<keyword evidence="5" id="KW-0460">Magnesium</keyword>
<dbReference type="PROSITE" id="PS51462">
    <property type="entry name" value="NUDIX"/>
    <property type="match status" value="1"/>
</dbReference>
<gene>
    <name evidence="8" type="ORF">LN736_12010</name>
</gene>
<dbReference type="PROSITE" id="PS00893">
    <property type="entry name" value="NUDIX_BOX"/>
    <property type="match status" value="1"/>
</dbReference>
<dbReference type="InterPro" id="IPR045121">
    <property type="entry name" value="CoAse"/>
</dbReference>
<reference evidence="8" key="1">
    <citation type="submission" date="2021-11" db="EMBL/GenBank/DDBJ databases">
        <authorList>
            <person name="Qingchun L."/>
            <person name="Dong Z."/>
            <person name="Zongwei Q."/>
            <person name="Jia Z."/>
            <person name="Duotao L."/>
        </authorList>
    </citation>
    <scope>NUCLEOTIDE SEQUENCE</scope>
    <source>
        <strain evidence="8">WLY-B-L2</strain>
    </source>
</reference>
<evidence type="ECO:0000313" key="9">
    <source>
        <dbReference type="Proteomes" id="UP001165422"/>
    </source>
</evidence>
<comment type="cofactor">
    <cofactor evidence="2">
        <name>Mg(2+)</name>
        <dbReference type="ChEBI" id="CHEBI:18420"/>
    </cofactor>
</comment>
<evidence type="ECO:0000256" key="6">
    <source>
        <dbReference type="ARBA" id="ARBA00023211"/>
    </source>
</evidence>